<feature type="domain" description="HTH iclR-type" evidence="2">
    <location>
        <begin position="16"/>
        <end position="77"/>
    </location>
</feature>
<evidence type="ECO:0000259" key="2">
    <source>
        <dbReference type="PROSITE" id="PS51077"/>
    </source>
</evidence>
<comment type="caution">
    <text evidence="4">The sequence shown here is derived from an EMBL/GenBank/DDBJ whole genome shotgun (WGS) entry which is preliminary data.</text>
</comment>
<dbReference type="PROSITE" id="PS51078">
    <property type="entry name" value="ICLR_ED"/>
    <property type="match status" value="1"/>
</dbReference>
<dbReference type="InterPro" id="IPR014757">
    <property type="entry name" value="Tscrpt_reg_IclR_C"/>
</dbReference>
<evidence type="ECO:0000313" key="5">
    <source>
        <dbReference type="Proteomes" id="UP000689967"/>
    </source>
</evidence>
<gene>
    <name evidence="4" type="ORF">JJQ90_03490</name>
</gene>
<evidence type="ECO:0000256" key="1">
    <source>
        <dbReference type="ARBA" id="ARBA00023125"/>
    </source>
</evidence>
<dbReference type="Pfam" id="PF01614">
    <property type="entry name" value="IclR_C"/>
    <property type="match status" value="1"/>
</dbReference>
<dbReference type="PROSITE" id="PS51077">
    <property type="entry name" value="HTH_ICLR"/>
    <property type="match status" value="1"/>
</dbReference>
<protein>
    <submittedName>
        <fullName evidence="4">IclR family transcriptional regulator</fullName>
    </submittedName>
</protein>
<evidence type="ECO:0000259" key="3">
    <source>
        <dbReference type="PROSITE" id="PS51078"/>
    </source>
</evidence>
<dbReference type="Pfam" id="PF09339">
    <property type="entry name" value="HTH_IclR"/>
    <property type="match status" value="1"/>
</dbReference>
<feature type="domain" description="IclR-ED" evidence="3">
    <location>
        <begin position="78"/>
        <end position="261"/>
    </location>
</feature>
<dbReference type="InterPro" id="IPR050707">
    <property type="entry name" value="HTH_MetabolicPath_Reg"/>
</dbReference>
<sequence length="274" mass="28459">MTGFSSVTALETRRGASSLEKMLGLLDLFTATAPAWATDDLIRVSGTSRSTCYRYIKALQAAGLLTPVAGGAWMLGPRIIELDRTMRLCDPVTAGGVPAMRRLAEEVGQTGLLCLLFSGTVMCVADAPAPGAPEGLFSRGQRRPLFTGAASKVILAHLPPHQLRAIFARHRPTIAAAGLGGDWESFRHALRAIREAGHGITQSEFLPGILGVAAPLFNAEGGVLGSIGIAAKLDSVPDSGRAALAERVMAAAKEACAAIADQEQLAALPARAVG</sequence>
<proteinExistence type="predicted"/>
<dbReference type="Proteomes" id="UP000689967">
    <property type="component" value="Unassembled WGS sequence"/>
</dbReference>
<reference evidence="4 5" key="1">
    <citation type="submission" date="2021-01" db="EMBL/GenBank/DDBJ databases">
        <title>Roseomonas sp. nov, a bacterium isolated from an oil production mixture in Yumen Oilfield.</title>
        <authorList>
            <person name="Wu D."/>
        </authorList>
    </citation>
    <scope>NUCLEOTIDE SEQUENCE [LARGE SCALE GENOMIC DNA]</scope>
    <source>
        <strain evidence="4 5">ROY-5-3</strain>
    </source>
</reference>
<accession>A0ABS6H262</accession>
<keyword evidence="5" id="KW-1185">Reference proteome</keyword>
<dbReference type="PANTHER" id="PTHR30136:SF24">
    <property type="entry name" value="HTH-TYPE TRANSCRIPTIONAL REPRESSOR ALLR"/>
    <property type="match status" value="1"/>
</dbReference>
<dbReference type="PANTHER" id="PTHR30136">
    <property type="entry name" value="HELIX-TURN-HELIX TRANSCRIPTIONAL REGULATOR, ICLR FAMILY"/>
    <property type="match status" value="1"/>
</dbReference>
<dbReference type="InterPro" id="IPR005471">
    <property type="entry name" value="Tscrpt_reg_IclR_N"/>
</dbReference>
<dbReference type="SMART" id="SM00346">
    <property type="entry name" value="HTH_ICLR"/>
    <property type="match status" value="1"/>
</dbReference>
<keyword evidence="1" id="KW-0238">DNA-binding</keyword>
<dbReference type="RefSeq" id="WP_216873046.1">
    <property type="nucleotide sequence ID" value="NZ_JAERQM010000001.1"/>
</dbReference>
<dbReference type="EMBL" id="JAERQM010000001">
    <property type="protein sequence ID" value="MBU8542750.1"/>
    <property type="molecule type" value="Genomic_DNA"/>
</dbReference>
<evidence type="ECO:0000313" key="4">
    <source>
        <dbReference type="EMBL" id="MBU8542750.1"/>
    </source>
</evidence>
<organism evidence="4 5">
    <name type="scientific">Falsiroseomonas oleicola</name>
    <dbReference type="NCBI Taxonomy" id="2801474"/>
    <lineage>
        <taxon>Bacteria</taxon>
        <taxon>Pseudomonadati</taxon>
        <taxon>Pseudomonadota</taxon>
        <taxon>Alphaproteobacteria</taxon>
        <taxon>Acetobacterales</taxon>
        <taxon>Roseomonadaceae</taxon>
        <taxon>Falsiroseomonas</taxon>
    </lineage>
</organism>
<name>A0ABS6H262_9PROT</name>